<evidence type="ECO:0000256" key="2">
    <source>
        <dbReference type="ARBA" id="ARBA00009241"/>
    </source>
</evidence>
<dbReference type="Pfam" id="PF25266">
    <property type="entry name" value="DUF7865"/>
    <property type="match status" value="1"/>
</dbReference>
<dbReference type="InterPro" id="IPR006852">
    <property type="entry name" value="TOD1_MUCI70"/>
</dbReference>
<dbReference type="AlphaFoldDB" id="A0A6N2NM60"/>
<evidence type="ECO:0000256" key="3">
    <source>
        <dbReference type="ARBA" id="ARBA00022723"/>
    </source>
</evidence>
<feature type="binding site" evidence="8">
    <location>
        <position position="708"/>
    </location>
    <ligand>
        <name>Cu cation</name>
        <dbReference type="ChEBI" id="CHEBI:23378"/>
    </ligand>
</feature>
<evidence type="ECO:0000256" key="10">
    <source>
        <dbReference type="SAM" id="Phobius"/>
    </source>
</evidence>
<dbReference type="PANTHER" id="PTHR12956:SF61">
    <property type="entry name" value="TRNA (MET) CYTIDINE ACETYLTRANSFERASE-RELATED"/>
    <property type="match status" value="1"/>
</dbReference>
<dbReference type="EMBL" id="CAADRP010002362">
    <property type="protein sequence ID" value="VFU66545.1"/>
    <property type="molecule type" value="Genomic_DNA"/>
</dbReference>
<dbReference type="Pfam" id="PF05051">
    <property type="entry name" value="COX17"/>
    <property type="match status" value="1"/>
</dbReference>
<evidence type="ECO:0000256" key="7">
    <source>
        <dbReference type="ARBA" id="ARBA00023186"/>
    </source>
</evidence>
<dbReference type="InterPro" id="IPR007745">
    <property type="entry name" value="Cyt_c_oxidase_Cu-chaperone"/>
</dbReference>
<evidence type="ECO:0000256" key="1">
    <source>
        <dbReference type="ARBA" id="ARBA00004569"/>
    </source>
</evidence>
<gene>
    <name evidence="13" type="ORF">SVIM_LOCUS517713</name>
</gene>
<dbReference type="GO" id="GO:0005507">
    <property type="term" value="F:copper ion binding"/>
    <property type="evidence" value="ECO:0007669"/>
    <property type="project" value="InterPro"/>
</dbReference>
<evidence type="ECO:0000256" key="5">
    <source>
        <dbReference type="ARBA" id="ARBA00023128"/>
    </source>
</evidence>
<keyword evidence="5" id="KW-0496">Mitochondrion</keyword>
<feature type="compositionally biased region" description="Pro residues" evidence="9">
    <location>
        <begin position="498"/>
        <end position="511"/>
    </location>
</feature>
<sequence length="747" mass="84323">MNGGSLGQRGSYGSLLFDGKSSNNARKPSKMLPVSSREKERVFLGITRCLGRRRVAMLLLVSLALLVFIWGSLTVTKDLAEAITDVLDAPETTSPTFRPTDSIHFDSIDIVSHRSTVCRYRVNSTLGHPCDKFSPPFPPPSGGRRIGPRPCPVCYISAAQARASIPCSSSASPVLHNLTYFIDENPVKTESHGGSDFGGYPSLKQRNDSFDIRESMTVHCGFVKGNRPGFKTGFDIDEADLMKLKDSHDVIVASAIFGNYDIIQQPQNVSEAARKNVPFYMFIDEETEMYFKNSSFLDSNMRIGLWRIIVVRNIPYTDARRNGKVPKLLLHRLLPNVRYSIWIDGKLQLVVDPYQVLERFLWKQNASFAISRHYRRFDVFEEAEANKAAGKYDNSSIDYQIEFYKKEGLSPYSKDKLPITSDVPEGCVIIREHIPITNLFNCLWFNEVDRFTARDQLSFSSVRDKMMAKVDWSINMFLDCERRNFVIQAYHKDLLDQMPPPAAPVARQPPPLHRDSLSGRSSGKNPRRGRDRRSGSRQRRKAAAALTCGALMMFYTDEITMFGHGVEVATKLKGSTSHDQLLIQTSESFSGLLLFAIGFLLFMVAFVKDREFQIFFAKGCTLLHVSMAIWRVYFEQKLEDLAHDLPRLVVGDIALALSWVFFLVYSWREKFVMGELPLKNASPASAGSQVSLITTSSQESKPKKKICCACPETKKLRDECIVEHGEAACAKWIEAHRQCLRAEGFNI</sequence>
<dbReference type="GO" id="GO:0005758">
    <property type="term" value="C:mitochondrial intermembrane space"/>
    <property type="evidence" value="ECO:0007669"/>
    <property type="project" value="UniProtKB-SubCell"/>
</dbReference>
<keyword evidence="3 8" id="KW-0479">Metal-binding</keyword>
<evidence type="ECO:0000259" key="11">
    <source>
        <dbReference type="Pfam" id="PF04765"/>
    </source>
</evidence>
<feature type="region of interest" description="Disordered" evidence="9">
    <location>
        <begin position="498"/>
        <end position="541"/>
    </location>
</feature>
<dbReference type="FunFam" id="1.10.287.1130:FF:000003">
    <property type="entry name" value="Cytochrome c oxidase copper chaperone"/>
    <property type="match status" value="1"/>
</dbReference>
<keyword evidence="6" id="KW-1015">Disulfide bond</keyword>
<feature type="compositionally biased region" description="Basic residues" evidence="9">
    <location>
        <begin position="525"/>
        <end position="541"/>
    </location>
</feature>
<protein>
    <submittedName>
        <fullName evidence="13">Uncharacterized protein</fullName>
    </submittedName>
</protein>
<organism evidence="13">
    <name type="scientific">Salix viminalis</name>
    <name type="common">Common osier</name>
    <name type="synonym">Basket willow</name>
    <dbReference type="NCBI Taxonomy" id="40686"/>
    <lineage>
        <taxon>Eukaryota</taxon>
        <taxon>Viridiplantae</taxon>
        <taxon>Streptophyta</taxon>
        <taxon>Embryophyta</taxon>
        <taxon>Tracheophyta</taxon>
        <taxon>Spermatophyta</taxon>
        <taxon>Magnoliopsida</taxon>
        <taxon>eudicotyledons</taxon>
        <taxon>Gunneridae</taxon>
        <taxon>Pentapetalae</taxon>
        <taxon>rosids</taxon>
        <taxon>fabids</taxon>
        <taxon>Malpighiales</taxon>
        <taxon>Salicaceae</taxon>
        <taxon>Saliceae</taxon>
        <taxon>Salix</taxon>
    </lineage>
</organism>
<accession>A0A6N2NM60</accession>
<dbReference type="InterPro" id="IPR057187">
    <property type="entry name" value="DUF7865"/>
</dbReference>
<dbReference type="PROSITE" id="PS51808">
    <property type="entry name" value="CHCH"/>
    <property type="match status" value="1"/>
</dbReference>
<feature type="transmembrane region" description="Helical" evidence="10">
    <location>
        <begin position="614"/>
        <end position="633"/>
    </location>
</feature>
<keyword evidence="10" id="KW-0812">Transmembrane</keyword>
<dbReference type="SUPFAM" id="SSF47072">
    <property type="entry name" value="Cysteine alpha-hairpin motif"/>
    <property type="match status" value="1"/>
</dbReference>
<feature type="region of interest" description="Disordered" evidence="9">
    <location>
        <begin position="1"/>
        <end position="33"/>
    </location>
</feature>
<keyword evidence="4 8" id="KW-0186">Copper</keyword>
<dbReference type="Gene3D" id="1.10.287.1130">
    <property type="entry name" value="CytochromE C oxidase copper chaperone"/>
    <property type="match status" value="1"/>
</dbReference>
<comment type="similarity">
    <text evidence="2">Belongs to the COX17 family.</text>
</comment>
<dbReference type="InterPro" id="IPR048354">
    <property type="entry name" value="TOD1_MUCI70_glycTrfase_dom"/>
</dbReference>
<feature type="transmembrane region" description="Helical" evidence="10">
    <location>
        <begin position="55"/>
        <end position="73"/>
    </location>
</feature>
<evidence type="ECO:0000259" key="12">
    <source>
        <dbReference type="Pfam" id="PF25266"/>
    </source>
</evidence>
<evidence type="ECO:0000256" key="9">
    <source>
        <dbReference type="SAM" id="MobiDB-lite"/>
    </source>
</evidence>
<feature type="transmembrane region" description="Helical" evidence="10">
    <location>
        <begin position="589"/>
        <end position="607"/>
    </location>
</feature>
<evidence type="ECO:0000256" key="4">
    <source>
        <dbReference type="ARBA" id="ARBA00023008"/>
    </source>
</evidence>
<feature type="binding site" evidence="8">
    <location>
        <position position="707"/>
    </location>
    <ligand>
        <name>Cu cation</name>
        <dbReference type="ChEBI" id="CHEBI:23378"/>
    </ligand>
</feature>
<keyword evidence="10" id="KW-1133">Transmembrane helix</keyword>
<evidence type="ECO:0000256" key="6">
    <source>
        <dbReference type="ARBA" id="ARBA00023157"/>
    </source>
</evidence>
<proteinExistence type="inferred from homology"/>
<keyword evidence="7" id="KW-0143">Chaperone</keyword>
<keyword evidence="10" id="KW-0472">Membrane</keyword>
<feature type="domain" description="TOD1/MUCI70 glycosyltransferase-like" evidence="11">
    <location>
        <begin position="178"/>
        <end position="491"/>
    </location>
</feature>
<dbReference type="Pfam" id="PF04765">
    <property type="entry name" value="TOD1_MUCI70"/>
    <property type="match status" value="1"/>
</dbReference>
<feature type="transmembrane region" description="Helical" evidence="10">
    <location>
        <begin position="645"/>
        <end position="665"/>
    </location>
</feature>
<comment type="subcellular location">
    <subcellularLocation>
        <location evidence="1">Mitochondrion intermembrane space</location>
    </subcellularLocation>
</comment>
<feature type="domain" description="DUF7865" evidence="12">
    <location>
        <begin position="542"/>
        <end position="660"/>
    </location>
</feature>
<dbReference type="InterPro" id="IPR009069">
    <property type="entry name" value="Cys_alpha_HP_mot_SF"/>
</dbReference>
<evidence type="ECO:0000256" key="8">
    <source>
        <dbReference type="PIRSR" id="PIRSR607745-1"/>
    </source>
</evidence>
<name>A0A6N2NM60_SALVM</name>
<dbReference type="GO" id="GO:0016531">
    <property type="term" value="F:copper chaperone activity"/>
    <property type="evidence" value="ECO:0007669"/>
    <property type="project" value="InterPro"/>
</dbReference>
<evidence type="ECO:0000313" key="13">
    <source>
        <dbReference type="EMBL" id="VFU66545.1"/>
    </source>
</evidence>
<reference evidence="13" key="1">
    <citation type="submission" date="2019-03" db="EMBL/GenBank/DDBJ databases">
        <authorList>
            <person name="Mank J."/>
            <person name="Almeida P."/>
        </authorList>
    </citation>
    <scope>NUCLEOTIDE SEQUENCE</scope>
    <source>
        <strain evidence="13">78183</strain>
    </source>
</reference>
<dbReference type="PANTHER" id="PTHR12956">
    <property type="entry name" value="ALKALINE CERAMIDASE-RELATED"/>
    <property type="match status" value="1"/>
</dbReference>